<keyword evidence="5 7" id="KW-0472">Membrane</keyword>
<feature type="transmembrane region" description="Helical" evidence="7">
    <location>
        <begin position="208"/>
        <end position="235"/>
    </location>
</feature>
<evidence type="ECO:0000256" key="5">
    <source>
        <dbReference type="ARBA" id="ARBA00023136"/>
    </source>
</evidence>
<sequence>MHPVLPANLIARWLLVLVVLVGLYFLRGFLVPVLAALIICLASWPLYQRLLRRCAGSDTWAATCALLIVIAVLVVPLSLALTYAIREASGFIGWALTANREGMPTPPWIPALPLVGDHLAKYWATYLGEPHALGEFVEIVSGEHLGNIYRMLLSATGDIFHLLLTVIFMLITLFFIYKDGARFLVQLDRVGEHILPGRWQRFSRVVPATINSTVTGMGLIALGEGVVLGIAYAVAGVPSPVLLGVITGFMALVPGGAPLSFTVVSLYLVGSGHAMAGLGLFCWGTLELFVVDKTLRPRLVGGPVKLPFLPTFFGLVGGVQTMGLVGLFVGPVLMALLVAIWREWTHEEAPDIVKVGGDNIIPRSGPQIAQPAWPTAPQGKGRSRARRDLPRSTGSD</sequence>
<comment type="similarity">
    <text evidence="2">Belongs to the autoinducer-2 exporter (AI-2E) (TC 2.A.86) family.</text>
</comment>
<feature type="region of interest" description="Disordered" evidence="6">
    <location>
        <begin position="363"/>
        <end position="396"/>
    </location>
</feature>
<dbReference type="InterPro" id="IPR002549">
    <property type="entry name" value="AI-2E-like"/>
</dbReference>
<comment type="caution">
    <text evidence="8">The sequence shown here is derived from an EMBL/GenBank/DDBJ whole genome shotgun (WGS) entry which is preliminary data.</text>
</comment>
<evidence type="ECO:0000313" key="9">
    <source>
        <dbReference type="Proteomes" id="UP000580517"/>
    </source>
</evidence>
<evidence type="ECO:0000256" key="3">
    <source>
        <dbReference type="ARBA" id="ARBA00022692"/>
    </source>
</evidence>
<evidence type="ECO:0000256" key="2">
    <source>
        <dbReference type="ARBA" id="ARBA00009773"/>
    </source>
</evidence>
<feature type="transmembrane region" description="Helical" evidence="7">
    <location>
        <begin position="274"/>
        <end position="291"/>
    </location>
</feature>
<dbReference type="PANTHER" id="PTHR21716:SF61">
    <property type="entry name" value="BLR8064 PROTEIN"/>
    <property type="match status" value="1"/>
</dbReference>
<name>A0A853F871_9BURK</name>
<keyword evidence="3 7" id="KW-0812">Transmembrane</keyword>
<evidence type="ECO:0000313" key="8">
    <source>
        <dbReference type="EMBL" id="NYT36815.1"/>
    </source>
</evidence>
<keyword evidence="9" id="KW-1185">Reference proteome</keyword>
<dbReference type="GO" id="GO:0016020">
    <property type="term" value="C:membrane"/>
    <property type="evidence" value="ECO:0007669"/>
    <property type="project" value="UniProtKB-SubCell"/>
</dbReference>
<dbReference type="Pfam" id="PF01594">
    <property type="entry name" value="AI-2E_transport"/>
    <property type="match status" value="1"/>
</dbReference>
<reference evidence="8 9" key="1">
    <citation type="submission" date="2020-07" db="EMBL/GenBank/DDBJ databases">
        <title>Taxonomic revisions and descriptions of new bacterial species based on genomic comparisons in the high-G+C-content subgroup of the family Alcaligenaceae.</title>
        <authorList>
            <person name="Szabo A."/>
            <person name="Felfoldi T."/>
        </authorList>
    </citation>
    <scope>NUCLEOTIDE SEQUENCE [LARGE SCALE GENOMIC DNA]</scope>
    <source>
        <strain evidence="8 9">DSM 25264</strain>
    </source>
</reference>
<accession>A0A853F871</accession>
<dbReference type="AlphaFoldDB" id="A0A853F871"/>
<feature type="transmembrane region" description="Helical" evidence="7">
    <location>
        <begin position="241"/>
        <end position="267"/>
    </location>
</feature>
<organism evidence="8 9">
    <name type="scientific">Allopusillimonas soli</name>
    <dbReference type="NCBI Taxonomy" id="659016"/>
    <lineage>
        <taxon>Bacteria</taxon>
        <taxon>Pseudomonadati</taxon>
        <taxon>Pseudomonadota</taxon>
        <taxon>Betaproteobacteria</taxon>
        <taxon>Burkholderiales</taxon>
        <taxon>Alcaligenaceae</taxon>
        <taxon>Allopusillimonas</taxon>
    </lineage>
</organism>
<dbReference type="Proteomes" id="UP000580517">
    <property type="component" value="Unassembled WGS sequence"/>
</dbReference>
<dbReference type="OrthoDB" id="5298283at2"/>
<feature type="transmembrane region" description="Helical" evidence="7">
    <location>
        <begin position="14"/>
        <end position="47"/>
    </location>
</feature>
<keyword evidence="4 7" id="KW-1133">Transmembrane helix</keyword>
<evidence type="ECO:0000256" key="4">
    <source>
        <dbReference type="ARBA" id="ARBA00022989"/>
    </source>
</evidence>
<comment type="subcellular location">
    <subcellularLocation>
        <location evidence="1">Membrane</location>
        <topology evidence="1">Multi-pass membrane protein</topology>
    </subcellularLocation>
</comment>
<proteinExistence type="inferred from homology"/>
<feature type="transmembrane region" description="Helical" evidence="7">
    <location>
        <begin position="311"/>
        <end position="341"/>
    </location>
</feature>
<dbReference type="PANTHER" id="PTHR21716">
    <property type="entry name" value="TRANSMEMBRANE PROTEIN"/>
    <property type="match status" value="1"/>
</dbReference>
<feature type="transmembrane region" description="Helical" evidence="7">
    <location>
        <begin position="159"/>
        <end position="177"/>
    </location>
</feature>
<evidence type="ECO:0000256" key="6">
    <source>
        <dbReference type="SAM" id="MobiDB-lite"/>
    </source>
</evidence>
<protein>
    <submittedName>
        <fullName evidence="8">AI-2E family transporter</fullName>
    </submittedName>
</protein>
<evidence type="ECO:0000256" key="7">
    <source>
        <dbReference type="SAM" id="Phobius"/>
    </source>
</evidence>
<evidence type="ECO:0000256" key="1">
    <source>
        <dbReference type="ARBA" id="ARBA00004141"/>
    </source>
</evidence>
<feature type="transmembrane region" description="Helical" evidence="7">
    <location>
        <begin position="59"/>
        <end position="85"/>
    </location>
</feature>
<dbReference type="EMBL" id="JACCEW010000002">
    <property type="protein sequence ID" value="NYT36815.1"/>
    <property type="molecule type" value="Genomic_DNA"/>
</dbReference>
<gene>
    <name evidence="8" type="ORF">H0A68_08005</name>
</gene>